<evidence type="ECO:0000313" key="2">
    <source>
        <dbReference type="Proteomes" id="UP001199816"/>
    </source>
</evidence>
<proteinExistence type="predicted"/>
<dbReference type="RefSeq" id="WP_231003202.1">
    <property type="nucleotide sequence ID" value="NZ_JAJNEC010000004.1"/>
</dbReference>
<organism evidence="1 2">
    <name type="scientific">Niabella pedocola</name>
    <dbReference type="NCBI Taxonomy" id="1752077"/>
    <lineage>
        <taxon>Bacteria</taxon>
        <taxon>Pseudomonadati</taxon>
        <taxon>Bacteroidota</taxon>
        <taxon>Chitinophagia</taxon>
        <taxon>Chitinophagales</taxon>
        <taxon>Chitinophagaceae</taxon>
        <taxon>Niabella</taxon>
    </lineage>
</organism>
<dbReference type="Proteomes" id="UP001199816">
    <property type="component" value="Unassembled WGS sequence"/>
</dbReference>
<keyword evidence="2" id="KW-1185">Reference proteome</keyword>
<name>A0ABS8PNH7_9BACT</name>
<sequence>MYAGLRSRQEKPADTGLLKKGIVPGRGYAGDPYFCGITEANAIVAVFNEIDQNPIQNRNHFSL</sequence>
<dbReference type="EMBL" id="JAJNEC010000004">
    <property type="protein sequence ID" value="MCD2422299.1"/>
    <property type="molecule type" value="Genomic_DNA"/>
</dbReference>
<accession>A0ABS8PNH7</accession>
<gene>
    <name evidence="1" type="ORF">LQ567_05960</name>
</gene>
<protein>
    <submittedName>
        <fullName evidence="1">Uncharacterized protein</fullName>
    </submittedName>
</protein>
<comment type="caution">
    <text evidence="1">The sequence shown here is derived from an EMBL/GenBank/DDBJ whole genome shotgun (WGS) entry which is preliminary data.</text>
</comment>
<evidence type="ECO:0000313" key="1">
    <source>
        <dbReference type="EMBL" id="MCD2422299.1"/>
    </source>
</evidence>
<reference evidence="1 2" key="1">
    <citation type="submission" date="2021-11" db="EMBL/GenBank/DDBJ databases">
        <title>Genomic of Niabella pedocola.</title>
        <authorList>
            <person name="Wu T."/>
        </authorList>
    </citation>
    <scope>NUCLEOTIDE SEQUENCE [LARGE SCALE GENOMIC DNA]</scope>
    <source>
        <strain evidence="1 2">JCM 31011</strain>
    </source>
</reference>